<organism evidence="2 3">
    <name type="scientific">Ameca splendens</name>
    <dbReference type="NCBI Taxonomy" id="208324"/>
    <lineage>
        <taxon>Eukaryota</taxon>
        <taxon>Metazoa</taxon>
        <taxon>Chordata</taxon>
        <taxon>Craniata</taxon>
        <taxon>Vertebrata</taxon>
        <taxon>Euteleostomi</taxon>
        <taxon>Actinopterygii</taxon>
        <taxon>Neopterygii</taxon>
        <taxon>Teleostei</taxon>
        <taxon>Neoteleostei</taxon>
        <taxon>Acanthomorphata</taxon>
        <taxon>Ovalentaria</taxon>
        <taxon>Atherinomorphae</taxon>
        <taxon>Cyprinodontiformes</taxon>
        <taxon>Goodeidae</taxon>
        <taxon>Ameca</taxon>
    </lineage>
</organism>
<feature type="compositionally biased region" description="Polar residues" evidence="1">
    <location>
        <begin position="62"/>
        <end position="77"/>
    </location>
</feature>
<feature type="compositionally biased region" description="Low complexity" evidence="1">
    <location>
        <begin position="78"/>
        <end position="94"/>
    </location>
</feature>
<protein>
    <submittedName>
        <fullName evidence="2">Uncharacterized protein</fullName>
    </submittedName>
</protein>
<comment type="caution">
    <text evidence="2">The sequence shown here is derived from an EMBL/GenBank/DDBJ whole genome shotgun (WGS) entry which is preliminary data.</text>
</comment>
<feature type="region of interest" description="Disordered" evidence="1">
    <location>
        <begin position="59"/>
        <end position="112"/>
    </location>
</feature>
<reference evidence="2 3" key="1">
    <citation type="submission" date="2021-06" db="EMBL/GenBank/DDBJ databases">
        <authorList>
            <person name="Palmer J.M."/>
        </authorList>
    </citation>
    <scope>NUCLEOTIDE SEQUENCE [LARGE SCALE GENOMIC DNA]</scope>
    <source>
        <strain evidence="2 3">AS_MEX2019</strain>
        <tissue evidence="2">Muscle</tissue>
    </source>
</reference>
<keyword evidence="3" id="KW-1185">Reference proteome</keyword>
<accession>A0ABV0Y5J6</accession>
<evidence type="ECO:0000313" key="3">
    <source>
        <dbReference type="Proteomes" id="UP001469553"/>
    </source>
</evidence>
<feature type="compositionally biased region" description="Polar residues" evidence="1">
    <location>
        <begin position="100"/>
        <end position="112"/>
    </location>
</feature>
<feature type="region of interest" description="Disordered" evidence="1">
    <location>
        <begin position="1"/>
        <end position="23"/>
    </location>
</feature>
<gene>
    <name evidence="2" type="ORF">AMECASPLE_028453</name>
</gene>
<proteinExistence type="predicted"/>
<evidence type="ECO:0000313" key="2">
    <source>
        <dbReference type="EMBL" id="MEQ2288971.1"/>
    </source>
</evidence>
<name>A0ABV0Y5J6_9TELE</name>
<dbReference type="EMBL" id="JAHRIP010021943">
    <property type="protein sequence ID" value="MEQ2288971.1"/>
    <property type="molecule type" value="Genomic_DNA"/>
</dbReference>
<dbReference type="Proteomes" id="UP001469553">
    <property type="component" value="Unassembled WGS sequence"/>
</dbReference>
<evidence type="ECO:0000256" key="1">
    <source>
        <dbReference type="SAM" id="MobiDB-lite"/>
    </source>
</evidence>
<sequence length="112" mass="11907">MPRCARVNSTSPVESPPAVKCDTSVNSSLVSHSLYPDLRALMTLAALVDHDLDSYVFRPIGNEQQPDSTSSAAETSRPSAAEPATSTASQQQQSLKVEDSSNITSAQLHSSF</sequence>